<name>A0A1M7FTE1_9RHOB</name>
<reference evidence="1 2" key="1">
    <citation type="submission" date="2016-11" db="EMBL/GenBank/DDBJ databases">
        <authorList>
            <person name="Jaros S."/>
            <person name="Januszkiewicz K."/>
            <person name="Wedrychowicz H."/>
        </authorList>
    </citation>
    <scope>NUCLEOTIDE SEQUENCE [LARGE SCALE GENOMIC DNA]</scope>
    <source>
        <strain evidence="1 2">DSM 29589</strain>
    </source>
</reference>
<dbReference type="Pfam" id="PF21983">
    <property type="entry name" value="NikA-like"/>
    <property type="match status" value="1"/>
</dbReference>
<evidence type="ECO:0000313" key="1">
    <source>
        <dbReference type="EMBL" id="SHM07303.1"/>
    </source>
</evidence>
<keyword evidence="2" id="KW-1185">Reference proteome</keyword>
<accession>A0A1M7FTE1</accession>
<organism evidence="1 2">
    <name type="scientific">Roseovarius pacificus</name>
    <dbReference type="NCBI Taxonomy" id="337701"/>
    <lineage>
        <taxon>Bacteria</taxon>
        <taxon>Pseudomonadati</taxon>
        <taxon>Pseudomonadota</taxon>
        <taxon>Alphaproteobacteria</taxon>
        <taxon>Rhodobacterales</taxon>
        <taxon>Roseobacteraceae</taxon>
        <taxon>Roseovarius</taxon>
    </lineage>
</organism>
<gene>
    <name evidence="1" type="ORF">SAMN05444398_109118</name>
</gene>
<evidence type="ECO:0000313" key="2">
    <source>
        <dbReference type="Proteomes" id="UP000183974"/>
    </source>
</evidence>
<sequence length="149" mass="17014">MWLRDMHLGREWASPFPFTPSPARGARQVAGMSNREPKPRVVRDLVLRVRCTEEERVTWLRKARAQESSLSEYTRHLLSGEPMQRRARPPEVDPVLLATVGRAGNNLNQIARAINTDRKAGRAIDLIAVRTLLMTLDRQLTEIVAEHSR</sequence>
<dbReference type="STRING" id="337701.SAMN05444398_109118"/>
<protein>
    <submittedName>
        <fullName evidence="1">Mobilisation protein (MobC)</fullName>
    </submittedName>
</protein>
<dbReference type="Proteomes" id="UP000183974">
    <property type="component" value="Unassembled WGS sequence"/>
</dbReference>
<dbReference type="AlphaFoldDB" id="A0A1M7FTE1"/>
<proteinExistence type="predicted"/>
<dbReference type="EMBL" id="FRBR01000009">
    <property type="protein sequence ID" value="SHM07303.1"/>
    <property type="molecule type" value="Genomic_DNA"/>
</dbReference>
<dbReference type="InterPro" id="IPR053842">
    <property type="entry name" value="NikA-like"/>
</dbReference>